<dbReference type="PANTHER" id="PTHR47272:SF1">
    <property type="entry name" value="PIGGYBAC TRANSPOSABLE ELEMENT-DERIVED PROTEIN 3-LIKE"/>
    <property type="match status" value="1"/>
</dbReference>
<comment type="caution">
    <text evidence="2">The sequence shown here is derived from an EMBL/GenBank/DDBJ whole genome shotgun (WGS) entry which is preliminary data.</text>
</comment>
<reference evidence="2" key="1">
    <citation type="submission" date="2023-07" db="EMBL/GenBank/DDBJ databases">
        <title>Chromosome-level genome assembly of Artemia franciscana.</title>
        <authorList>
            <person name="Jo E."/>
        </authorList>
    </citation>
    <scope>NUCLEOTIDE SEQUENCE</scope>
    <source>
        <tissue evidence="2">Whole body</tissue>
    </source>
</reference>
<dbReference type="Pfam" id="PF13843">
    <property type="entry name" value="DDE_Tnp_1_7"/>
    <property type="match status" value="1"/>
</dbReference>
<dbReference type="Proteomes" id="UP001187531">
    <property type="component" value="Unassembled WGS sequence"/>
</dbReference>
<evidence type="ECO:0000259" key="1">
    <source>
        <dbReference type="Pfam" id="PF13843"/>
    </source>
</evidence>
<sequence length="527" mass="60427">MAPYKGRLSFKQYLKDKPHSWGIKILSRAWASGIIYDFEVYTGKGLVPVSELGQEAELVLRLAEAIPRKENFKLFFDNYYTNIQLIHELILLGIHSAGTVRANRLKGCSIEADNVLKKREEESVCIASSFVSADPSDNYKHWDSKLRKYVDVVHPLCIAQYNKFMGGVDLSDILIELYRIDIRGKKWYMPLFYYFSDLSVVNGWLFYRRHIGQHGRNHKNSLLDFKSKISNYLTSANDGTPRSCGRPLRDQDFSTRKRPKLVKPKPYDIVCYDGIQHWPEAVADKKRCRLCSTYASIQCSKCQIVQAMKVCKSTAVPTRNIKIGTEEPRWSKSVVELQTAKQHAKIWLSIWKTRQYCVVTMSLKQVKIAVRKALSKAKNRIDADNSNDCKSYRNSVLCILSKIFEYGILPELDTKIFGDNQLRFQKGVGCPEAHRLLANLLINLDSKKSPLHVCTVDLPKVFDSINHMQSLGALFYSGVSVSIVKTIKFRYVNWTYLPNGETVSEPIKVKRGVRQGVSFSNMEFLRF</sequence>
<gene>
    <name evidence="2" type="ORF">QYM36_008467</name>
</gene>
<dbReference type="AlphaFoldDB" id="A0AA88IJ91"/>
<protein>
    <recommendedName>
        <fullName evidence="1">PiggyBac transposable element-derived protein domain-containing protein</fullName>
    </recommendedName>
</protein>
<dbReference type="InterPro" id="IPR029526">
    <property type="entry name" value="PGBD"/>
</dbReference>
<keyword evidence="3" id="KW-1185">Reference proteome</keyword>
<feature type="domain" description="PiggyBac transposable element-derived protein" evidence="1">
    <location>
        <begin position="1"/>
        <end position="204"/>
    </location>
</feature>
<evidence type="ECO:0000313" key="2">
    <source>
        <dbReference type="EMBL" id="KAK2728001.1"/>
    </source>
</evidence>
<evidence type="ECO:0000313" key="3">
    <source>
        <dbReference type="Proteomes" id="UP001187531"/>
    </source>
</evidence>
<name>A0AA88IJ91_ARTSF</name>
<proteinExistence type="predicted"/>
<accession>A0AA88IJ91</accession>
<dbReference type="EMBL" id="JAVRJZ010000001">
    <property type="protein sequence ID" value="KAK2728001.1"/>
    <property type="molecule type" value="Genomic_DNA"/>
</dbReference>
<dbReference type="PANTHER" id="PTHR47272">
    <property type="entry name" value="DDE_TNP_1_7 DOMAIN-CONTAINING PROTEIN"/>
    <property type="match status" value="1"/>
</dbReference>
<organism evidence="2 3">
    <name type="scientific">Artemia franciscana</name>
    <name type="common">Brine shrimp</name>
    <name type="synonym">Artemia sanfranciscana</name>
    <dbReference type="NCBI Taxonomy" id="6661"/>
    <lineage>
        <taxon>Eukaryota</taxon>
        <taxon>Metazoa</taxon>
        <taxon>Ecdysozoa</taxon>
        <taxon>Arthropoda</taxon>
        <taxon>Crustacea</taxon>
        <taxon>Branchiopoda</taxon>
        <taxon>Anostraca</taxon>
        <taxon>Artemiidae</taxon>
        <taxon>Artemia</taxon>
    </lineage>
</organism>